<dbReference type="InterPro" id="IPR002182">
    <property type="entry name" value="NB-ARC"/>
</dbReference>
<reference evidence="8" key="1">
    <citation type="journal article" date="2023" name="Science">
        <title>Elucidation of the pathway for biosynthesis of saponin adjuvants from the soapbark tree.</title>
        <authorList>
            <person name="Reed J."/>
            <person name="Orme A."/>
            <person name="El-Demerdash A."/>
            <person name="Owen C."/>
            <person name="Martin L.B.B."/>
            <person name="Misra R.C."/>
            <person name="Kikuchi S."/>
            <person name="Rejzek M."/>
            <person name="Martin A.C."/>
            <person name="Harkess A."/>
            <person name="Leebens-Mack J."/>
            <person name="Louveau T."/>
            <person name="Stephenson M.J."/>
            <person name="Osbourn A."/>
        </authorList>
    </citation>
    <scope>NUCLEOTIDE SEQUENCE</scope>
    <source>
        <strain evidence="8">S10</strain>
    </source>
</reference>
<dbReference type="FunFam" id="1.10.10.10:FF:000322">
    <property type="entry name" value="Probable disease resistance protein At1g63360"/>
    <property type="match status" value="1"/>
</dbReference>
<dbReference type="InterPro" id="IPR044974">
    <property type="entry name" value="Disease_R_plants"/>
</dbReference>
<dbReference type="SUPFAM" id="SSF52540">
    <property type="entry name" value="P-loop containing nucleoside triphosphate hydrolases"/>
    <property type="match status" value="1"/>
</dbReference>
<dbReference type="Proteomes" id="UP001163823">
    <property type="component" value="Chromosome 10"/>
</dbReference>
<evidence type="ECO:0000256" key="1">
    <source>
        <dbReference type="ARBA" id="ARBA00022737"/>
    </source>
</evidence>
<dbReference type="PANTHER" id="PTHR23155:SF1205">
    <property type="entry name" value="DISEASE RESISTANCE PROTEIN RPM1"/>
    <property type="match status" value="1"/>
</dbReference>
<organism evidence="8 9">
    <name type="scientific">Quillaja saponaria</name>
    <name type="common">Soap bark tree</name>
    <dbReference type="NCBI Taxonomy" id="32244"/>
    <lineage>
        <taxon>Eukaryota</taxon>
        <taxon>Viridiplantae</taxon>
        <taxon>Streptophyta</taxon>
        <taxon>Embryophyta</taxon>
        <taxon>Tracheophyta</taxon>
        <taxon>Spermatophyta</taxon>
        <taxon>Magnoliopsida</taxon>
        <taxon>eudicotyledons</taxon>
        <taxon>Gunneridae</taxon>
        <taxon>Pentapetalae</taxon>
        <taxon>rosids</taxon>
        <taxon>fabids</taxon>
        <taxon>Fabales</taxon>
        <taxon>Quillajaceae</taxon>
        <taxon>Quillaja</taxon>
    </lineage>
</organism>
<dbReference type="InterPro" id="IPR036388">
    <property type="entry name" value="WH-like_DNA-bd_sf"/>
</dbReference>
<dbReference type="InterPro" id="IPR041118">
    <property type="entry name" value="Rx_N"/>
</dbReference>
<dbReference type="Pfam" id="PF23559">
    <property type="entry name" value="WHD_DRP"/>
    <property type="match status" value="1"/>
</dbReference>
<feature type="domain" description="NB-ARC" evidence="4">
    <location>
        <begin position="177"/>
        <end position="351"/>
    </location>
</feature>
<name>A0AAD7LA28_QUISA</name>
<dbReference type="InterPro" id="IPR055414">
    <property type="entry name" value="LRR_R13L4/SHOC2-like"/>
</dbReference>
<evidence type="ECO:0000259" key="7">
    <source>
        <dbReference type="Pfam" id="PF23598"/>
    </source>
</evidence>
<dbReference type="KEGG" id="qsa:O6P43_025836"/>
<dbReference type="GO" id="GO:0043531">
    <property type="term" value="F:ADP binding"/>
    <property type="evidence" value="ECO:0007669"/>
    <property type="project" value="InterPro"/>
</dbReference>
<dbReference type="GO" id="GO:0098542">
    <property type="term" value="P:defense response to other organism"/>
    <property type="evidence" value="ECO:0007669"/>
    <property type="project" value="TreeGrafter"/>
</dbReference>
<dbReference type="Gene3D" id="1.10.8.430">
    <property type="entry name" value="Helical domain of apoptotic protease-activating factors"/>
    <property type="match status" value="1"/>
</dbReference>
<keyword evidence="9" id="KW-1185">Reference proteome</keyword>
<feature type="domain" description="Disease resistance protein winged helix" evidence="6">
    <location>
        <begin position="435"/>
        <end position="506"/>
    </location>
</feature>
<dbReference type="Pfam" id="PF23598">
    <property type="entry name" value="LRR_14"/>
    <property type="match status" value="1"/>
</dbReference>
<dbReference type="InterPro" id="IPR042197">
    <property type="entry name" value="Apaf_helical"/>
</dbReference>
<dbReference type="Gene3D" id="1.20.5.4130">
    <property type="match status" value="1"/>
</dbReference>
<evidence type="ECO:0000256" key="3">
    <source>
        <dbReference type="ARBA" id="ARBA00022821"/>
    </source>
</evidence>
<evidence type="ECO:0000313" key="8">
    <source>
        <dbReference type="EMBL" id="KAJ7954232.1"/>
    </source>
</evidence>
<dbReference type="PRINTS" id="PR00364">
    <property type="entry name" value="DISEASERSIST"/>
</dbReference>
<dbReference type="Gene3D" id="1.10.10.10">
    <property type="entry name" value="Winged helix-like DNA-binding domain superfamily/Winged helix DNA-binding domain"/>
    <property type="match status" value="1"/>
</dbReference>
<dbReference type="FunFam" id="3.40.50.300:FF:001091">
    <property type="entry name" value="Probable disease resistance protein At1g61300"/>
    <property type="match status" value="1"/>
</dbReference>
<accession>A0AAD7LA28</accession>
<dbReference type="Gene3D" id="3.80.10.10">
    <property type="entry name" value="Ribonuclease Inhibitor"/>
    <property type="match status" value="1"/>
</dbReference>
<dbReference type="InterPro" id="IPR058922">
    <property type="entry name" value="WHD_DRP"/>
</dbReference>
<dbReference type="Pfam" id="PF00931">
    <property type="entry name" value="NB-ARC"/>
    <property type="match status" value="1"/>
</dbReference>
<keyword evidence="2" id="KW-0547">Nucleotide-binding</keyword>
<feature type="domain" description="Disease resistance R13L4/SHOC-2-like LRR" evidence="7">
    <location>
        <begin position="554"/>
        <end position="878"/>
    </location>
</feature>
<dbReference type="InterPro" id="IPR038005">
    <property type="entry name" value="RX-like_CC"/>
</dbReference>
<evidence type="ECO:0000259" key="5">
    <source>
        <dbReference type="Pfam" id="PF18052"/>
    </source>
</evidence>
<proteinExistence type="predicted"/>
<dbReference type="SUPFAM" id="SSF52058">
    <property type="entry name" value="L domain-like"/>
    <property type="match status" value="1"/>
</dbReference>
<keyword evidence="1" id="KW-0677">Repeat</keyword>
<dbReference type="InterPro" id="IPR032675">
    <property type="entry name" value="LRR_dom_sf"/>
</dbReference>
<evidence type="ECO:0000259" key="4">
    <source>
        <dbReference type="Pfam" id="PF00931"/>
    </source>
</evidence>
<comment type="caution">
    <text evidence="8">The sequence shown here is derived from an EMBL/GenBank/DDBJ whole genome shotgun (WGS) entry which is preliminary data.</text>
</comment>
<gene>
    <name evidence="8" type="ORF">O6P43_025836</name>
</gene>
<dbReference type="PANTHER" id="PTHR23155">
    <property type="entry name" value="DISEASE RESISTANCE PROTEIN RP"/>
    <property type="match status" value="1"/>
</dbReference>
<dbReference type="InterPro" id="IPR027417">
    <property type="entry name" value="P-loop_NTPase"/>
</dbReference>
<evidence type="ECO:0000259" key="6">
    <source>
        <dbReference type="Pfam" id="PF23559"/>
    </source>
</evidence>
<keyword evidence="3" id="KW-0611">Plant defense</keyword>
<dbReference type="AlphaFoldDB" id="A0AAD7LA28"/>
<protein>
    <submittedName>
        <fullName evidence="8">Disease resistance protein</fullName>
    </submittedName>
</protein>
<feature type="domain" description="Disease resistance N-terminal" evidence="5">
    <location>
        <begin position="5"/>
        <end position="87"/>
    </location>
</feature>
<sequence>MAESVVSFLLIELAQFLKEEVNLQRGVKGDIEYVIGELEKMRAFLRVADAKEEGDPALNAWVKQVRDVADDIEDILDEFLFRLAANSYGDHPHSSTLHKIGSAAKNWKARRLIASELQGIKSRVRTMSEGHQRYQHKWKYFEQDSSLSMENNKLNDFRVDALLLEESQVVGISGPTRHLIDCLLEGDSGFRVLSIAGMGGLGKTTLAKKVYEDDAVKSKFKLRAWVTISRSYKLQEILRDIIQQLCAEGKQPVPRGIDSMDSHQLRVRIHDLLQNERYMIVFDNVWEIDDWNQLKLSIPSNNFASRVMLTTRNFHVASTSSINPGMVYNLNPLSLTDSWTLFCKKAFQGNSCPLHLKEISEQILERCEGLPLAIIAVGGMLATKVGRIEEWARVQHSLNVKTEGNQQLLTMKKIISLSFNDLPYYLKSCFLYTSIFPEDYLIERMRLIRLWICEGFVEVKEGRTLEEVAEGYLNELLSRSFIQIAETTSDGRVKWCRMHDLLREIIVSKSREQNFVEIISNQNADRWPERSRRLSIIHHVGNIYEIKSKLLPRLRSLLLFEADDTLLSSNLAMSKLLGEELMLLNVLDLRGAPLQIFPEQITTLFLLRYLSLRNTEISKLPTSIRKLQNLETLDLKQTHIIELPVEIVKLQKLRHLLVCRYEKVDSTSDSVHVLKLVFPKKLVAEYFSLTGSKAPAGFGNFLSLQKLCYIAANEGNDDLIIELGKLTQLRKLGIVNLRRQHGSALCDSIQKMRHLCSLSLQSALNEDGSYETLDLKDISSPPPVLQRLYLIGKLEKIPSWVSSNENLMVLRLMYSQLEEDPFETLALPNLVDLVLCNAFDGLEVHIKHGWFARLKYFWYNGTKYTNVKIGEGALPTFQYSTYMDIVSRFIGGTVQFPSRLFSR</sequence>
<dbReference type="Gene3D" id="3.40.50.300">
    <property type="entry name" value="P-loop containing nucleotide triphosphate hydrolases"/>
    <property type="match status" value="1"/>
</dbReference>
<dbReference type="EMBL" id="JARAOO010000010">
    <property type="protein sequence ID" value="KAJ7954232.1"/>
    <property type="molecule type" value="Genomic_DNA"/>
</dbReference>
<dbReference type="Pfam" id="PF18052">
    <property type="entry name" value="Rx_N"/>
    <property type="match status" value="1"/>
</dbReference>
<evidence type="ECO:0000313" key="9">
    <source>
        <dbReference type="Proteomes" id="UP001163823"/>
    </source>
</evidence>
<dbReference type="CDD" id="cd14798">
    <property type="entry name" value="RX-CC_like"/>
    <property type="match status" value="1"/>
</dbReference>
<evidence type="ECO:0000256" key="2">
    <source>
        <dbReference type="ARBA" id="ARBA00022741"/>
    </source>
</evidence>